<dbReference type="Proteomes" id="UP000794436">
    <property type="component" value="Unassembled WGS sequence"/>
</dbReference>
<feature type="domain" description="EF-hand" evidence="3">
    <location>
        <begin position="183"/>
        <end position="218"/>
    </location>
</feature>
<organism evidence="4 5">
    <name type="scientific">Pythium oligandrum</name>
    <name type="common">Mycoparasitic fungus</name>
    <dbReference type="NCBI Taxonomy" id="41045"/>
    <lineage>
        <taxon>Eukaryota</taxon>
        <taxon>Sar</taxon>
        <taxon>Stramenopiles</taxon>
        <taxon>Oomycota</taxon>
        <taxon>Peronosporomycetes</taxon>
        <taxon>Pythiales</taxon>
        <taxon>Pythiaceae</taxon>
        <taxon>Pythium</taxon>
    </lineage>
</organism>
<accession>A0A8K1CH62</accession>
<dbReference type="InterPro" id="IPR002048">
    <property type="entry name" value="EF_hand_dom"/>
</dbReference>
<dbReference type="InterPro" id="IPR018247">
    <property type="entry name" value="EF_Hand_1_Ca_BS"/>
</dbReference>
<dbReference type="PROSITE" id="PS00018">
    <property type="entry name" value="EF_HAND_1"/>
    <property type="match status" value="2"/>
</dbReference>
<dbReference type="InterPro" id="IPR011992">
    <property type="entry name" value="EF-hand-dom_pair"/>
</dbReference>
<keyword evidence="1" id="KW-0106">Calcium</keyword>
<dbReference type="PROSITE" id="PS50222">
    <property type="entry name" value="EF_HAND_2"/>
    <property type="match status" value="1"/>
</dbReference>
<evidence type="ECO:0000313" key="5">
    <source>
        <dbReference type="Proteomes" id="UP000794436"/>
    </source>
</evidence>
<evidence type="ECO:0000259" key="3">
    <source>
        <dbReference type="PROSITE" id="PS50222"/>
    </source>
</evidence>
<comment type="caution">
    <text evidence="4">The sequence shown here is derived from an EMBL/GenBank/DDBJ whole genome shotgun (WGS) entry which is preliminary data.</text>
</comment>
<dbReference type="Pfam" id="PF13202">
    <property type="entry name" value="EF-hand_5"/>
    <property type="match status" value="2"/>
</dbReference>
<dbReference type="AlphaFoldDB" id="A0A8K1CH62"/>
<dbReference type="SUPFAM" id="SSF47473">
    <property type="entry name" value="EF-hand"/>
    <property type="match status" value="1"/>
</dbReference>
<proteinExistence type="predicted"/>
<evidence type="ECO:0000313" key="4">
    <source>
        <dbReference type="EMBL" id="TMW63471.1"/>
    </source>
</evidence>
<reference evidence="4" key="1">
    <citation type="submission" date="2019-03" db="EMBL/GenBank/DDBJ databases">
        <title>Long read genome sequence of the mycoparasitic Pythium oligandrum ATCC 38472 isolated from sugarbeet rhizosphere.</title>
        <authorList>
            <person name="Gaulin E."/>
        </authorList>
    </citation>
    <scope>NUCLEOTIDE SEQUENCE</scope>
    <source>
        <strain evidence="4">ATCC 38472_TT</strain>
    </source>
</reference>
<sequence length="420" mass="47552">MHQPPAGYDIDGDGQIDVREMRMAKFLDEMIQKRTAAGSMKGLSEIDLQQMRQDAGRLLMAKEFIERNQGQLWRYGSVFAEKNDDQSAEFIAAHKKFPKLMAFLESSERQRVMRSSRHVRGTLNEDPYREDPSPFHRQTWVESVRKVNNASVSKFPLPDLQPKPKPKQSHSPVAADNNDELGGDEDVFTNAYGAIDVDGDGVVDFDEMKLHIRLKEATLDDPAMNVAGRNGPRELRKLQQLAGRRMMARDFVTRNDGKMWLYDFKYKGQATEDVIEQIASSEQFGRDYNRLRAKERVLALKSSMGVAGCIAQMPAAELPNDPTNTLEFRRVRHRTELSMARKELMKPPEQRIAVQLAKSGTIPGTIPSLPFGAVREEVQPTVTRSRSEGALVGLPCIFENPRRIEPTGSFSVTKWKFGEQ</sequence>
<dbReference type="GO" id="GO:0005509">
    <property type="term" value="F:calcium ion binding"/>
    <property type="evidence" value="ECO:0007669"/>
    <property type="project" value="InterPro"/>
</dbReference>
<dbReference type="EMBL" id="SPLM01000072">
    <property type="protein sequence ID" value="TMW63471.1"/>
    <property type="molecule type" value="Genomic_DNA"/>
</dbReference>
<feature type="region of interest" description="Disordered" evidence="2">
    <location>
        <begin position="154"/>
        <end position="182"/>
    </location>
</feature>
<gene>
    <name evidence="4" type="ORF">Poli38472_002412</name>
</gene>
<keyword evidence="5" id="KW-1185">Reference proteome</keyword>
<evidence type="ECO:0000256" key="1">
    <source>
        <dbReference type="ARBA" id="ARBA00022837"/>
    </source>
</evidence>
<dbReference type="OrthoDB" id="73780at2759"/>
<name>A0A8K1CH62_PYTOL</name>
<protein>
    <recommendedName>
        <fullName evidence="3">EF-hand domain-containing protein</fullName>
    </recommendedName>
</protein>
<evidence type="ECO:0000256" key="2">
    <source>
        <dbReference type="SAM" id="MobiDB-lite"/>
    </source>
</evidence>